<proteinExistence type="predicted"/>
<organism evidence="2 3">
    <name type="scientific">Plectus sambesii</name>
    <dbReference type="NCBI Taxonomy" id="2011161"/>
    <lineage>
        <taxon>Eukaryota</taxon>
        <taxon>Metazoa</taxon>
        <taxon>Ecdysozoa</taxon>
        <taxon>Nematoda</taxon>
        <taxon>Chromadorea</taxon>
        <taxon>Plectida</taxon>
        <taxon>Plectina</taxon>
        <taxon>Plectoidea</taxon>
        <taxon>Plectidae</taxon>
        <taxon>Plectus</taxon>
    </lineage>
</organism>
<reference evidence="3" key="1">
    <citation type="submission" date="2022-11" db="UniProtKB">
        <authorList>
            <consortium name="WormBaseParasite"/>
        </authorList>
    </citation>
    <scope>IDENTIFICATION</scope>
</reference>
<feature type="region of interest" description="Disordered" evidence="1">
    <location>
        <begin position="64"/>
        <end position="84"/>
    </location>
</feature>
<dbReference type="WBParaSite" id="PSAMB.scaffold5146size12512.g26547.t1">
    <property type="protein sequence ID" value="PSAMB.scaffold5146size12512.g26547.t1"/>
    <property type="gene ID" value="PSAMB.scaffold5146size12512.g26547"/>
</dbReference>
<protein>
    <submittedName>
        <fullName evidence="3">Uncharacterized protein</fullName>
    </submittedName>
</protein>
<evidence type="ECO:0000256" key="1">
    <source>
        <dbReference type="SAM" id="MobiDB-lite"/>
    </source>
</evidence>
<evidence type="ECO:0000313" key="2">
    <source>
        <dbReference type="Proteomes" id="UP000887566"/>
    </source>
</evidence>
<dbReference type="AlphaFoldDB" id="A0A914WU56"/>
<keyword evidence="2" id="KW-1185">Reference proteome</keyword>
<sequence>MSESSDSVLLLVPRDLPGSISHVFGLSAAYRLRRRGCRLPLTASRVPPTAYGVAGAAYRLRRRGCRPAPLPPGGASVSRRRSPPLGPPPFRTCWDSLPPAVHWSSAAAAACFVLLLLQATLPVPHVSS</sequence>
<evidence type="ECO:0000313" key="3">
    <source>
        <dbReference type="WBParaSite" id="PSAMB.scaffold5146size12512.g26547.t1"/>
    </source>
</evidence>
<dbReference type="Proteomes" id="UP000887566">
    <property type="component" value="Unplaced"/>
</dbReference>
<name>A0A914WU56_9BILA</name>
<accession>A0A914WU56</accession>